<dbReference type="AlphaFoldDB" id="A0A9Q0YPF8"/>
<feature type="compositionally biased region" description="Polar residues" evidence="2">
    <location>
        <begin position="122"/>
        <end position="131"/>
    </location>
</feature>
<evidence type="ECO:0000256" key="1">
    <source>
        <dbReference type="SAM" id="Coils"/>
    </source>
</evidence>
<comment type="caution">
    <text evidence="3">The sequence shown here is derived from an EMBL/GenBank/DDBJ whole genome shotgun (WGS) entry which is preliminary data.</text>
</comment>
<feature type="coiled-coil region" evidence="1">
    <location>
        <begin position="341"/>
        <end position="373"/>
    </location>
</feature>
<accession>A0A9Q0YPF8</accession>
<gene>
    <name evidence="3" type="ORF">HOLleu_33854</name>
</gene>
<dbReference type="EMBL" id="JAIZAY010000017">
    <property type="protein sequence ID" value="KAJ8026108.1"/>
    <property type="molecule type" value="Genomic_DNA"/>
</dbReference>
<name>A0A9Q0YPF8_HOLLE</name>
<evidence type="ECO:0000313" key="4">
    <source>
        <dbReference type="Proteomes" id="UP001152320"/>
    </source>
</evidence>
<keyword evidence="4" id="KW-1185">Reference proteome</keyword>
<evidence type="ECO:0000313" key="3">
    <source>
        <dbReference type="EMBL" id="KAJ8026108.1"/>
    </source>
</evidence>
<feature type="region of interest" description="Disordered" evidence="2">
    <location>
        <begin position="1"/>
        <end position="252"/>
    </location>
</feature>
<organism evidence="3 4">
    <name type="scientific">Holothuria leucospilota</name>
    <name type="common">Black long sea cucumber</name>
    <name type="synonym">Mertensiothuria leucospilota</name>
    <dbReference type="NCBI Taxonomy" id="206669"/>
    <lineage>
        <taxon>Eukaryota</taxon>
        <taxon>Metazoa</taxon>
        <taxon>Echinodermata</taxon>
        <taxon>Eleutherozoa</taxon>
        <taxon>Echinozoa</taxon>
        <taxon>Holothuroidea</taxon>
        <taxon>Aspidochirotacea</taxon>
        <taxon>Aspidochirotida</taxon>
        <taxon>Holothuriidae</taxon>
        <taxon>Holothuria</taxon>
    </lineage>
</organism>
<protein>
    <submittedName>
        <fullName evidence="3">Uncharacterized protein</fullName>
    </submittedName>
</protein>
<sequence length="549" mass="62689">MLSNEVQLPRLSGGGPIKFAGTKTDHKSYAAGSDYGSGGSLPFVHEKNGRARLTTRTTRSDPSLRRKRTRKDPGKNRTSNSAPTPVKGRRPSNHDRNSRPKASKSSSQLPKLPTEAHGVPTVKQTRTVPTESSKKWASSWAEVRATSLQRDEIKSPLVSPTSPSSCRTEITGKSLQTSNTSTSSSSGFVSQSEGGKKYDSRPQKVSRASPFYAKPKSEINAPKRRTNQKPKEEAIRKVQTKPPPLERSKSKIGFFNREGNFILDEDADPHEDLVRSKTVSSIRPRRSPPKRIMTSQSAKTIKEMKKPKLRRRPVVITKKTLSHEKSLQSVYGNRSFKLQRHVSFLKQLTEAQKEKMEEENKMEEERARQRTESWKRQRMELKKIRDRFDEEQVKRFGRQYVSWKSVETDRLNRKSEEYGLPDNIYDDRYDKTLKENSSKFRTNRKPKSFHQFATWMKNIKRFENLLNPKLGTNLEKQLQNQSKTIVEGIDTVELAAKGNDLTRPTKNIKVDRVIGSAKRILHSQEMDAISEVSSLEELEDNLKTIDISK</sequence>
<dbReference type="OrthoDB" id="6144889at2759"/>
<reference evidence="3" key="1">
    <citation type="submission" date="2021-10" db="EMBL/GenBank/DDBJ databases">
        <title>Tropical sea cucumber genome reveals ecological adaptation and Cuvierian tubules defense mechanism.</title>
        <authorList>
            <person name="Chen T."/>
        </authorList>
    </citation>
    <scope>NUCLEOTIDE SEQUENCE</scope>
    <source>
        <strain evidence="3">Nanhai2018</strain>
        <tissue evidence="3">Muscle</tissue>
    </source>
</reference>
<dbReference type="Proteomes" id="UP001152320">
    <property type="component" value="Chromosome 17"/>
</dbReference>
<keyword evidence="1" id="KW-0175">Coiled coil</keyword>
<evidence type="ECO:0000256" key="2">
    <source>
        <dbReference type="SAM" id="MobiDB-lite"/>
    </source>
</evidence>
<proteinExistence type="predicted"/>
<feature type="compositionally biased region" description="Polar residues" evidence="2">
    <location>
        <begin position="158"/>
        <end position="173"/>
    </location>
</feature>
<feature type="compositionally biased region" description="Low complexity" evidence="2">
    <location>
        <begin position="174"/>
        <end position="192"/>
    </location>
</feature>
<feature type="region of interest" description="Disordered" evidence="2">
    <location>
        <begin position="272"/>
        <end position="311"/>
    </location>
</feature>